<dbReference type="Gene3D" id="1.10.10.10">
    <property type="entry name" value="Winged helix-like DNA-binding domain superfamily/Winged helix DNA-binding domain"/>
    <property type="match status" value="1"/>
</dbReference>
<name>A0A1G6MQ33_9PSEU</name>
<keyword evidence="5" id="KW-1185">Reference proteome</keyword>
<dbReference type="PROSITE" id="PS50987">
    <property type="entry name" value="HTH_ARSR_2"/>
    <property type="match status" value="1"/>
</dbReference>
<dbReference type="InterPro" id="IPR036388">
    <property type="entry name" value="WH-like_DNA-bd_sf"/>
</dbReference>
<dbReference type="EMBL" id="FMZE01000002">
    <property type="protein sequence ID" value="SDC57581.1"/>
    <property type="molecule type" value="Genomic_DNA"/>
</dbReference>
<evidence type="ECO:0000313" key="5">
    <source>
        <dbReference type="Proteomes" id="UP000199494"/>
    </source>
</evidence>
<dbReference type="NCBIfam" id="NF033788">
    <property type="entry name" value="HTH_metalloreg"/>
    <property type="match status" value="1"/>
</dbReference>
<dbReference type="AlphaFoldDB" id="A0A1G6MQ33"/>
<keyword evidence="3" id="KW-0804">Transcription</keyword>
<sequence>MTYALGVDVMDALGDPTRRRIVEVLSAGSLNSGAIAAHFPISRPAVSQHLRVLAESGIVTVHREGTRQIYTLDPASLDKAGNWLEAQRRRWSGSLDALEKALDSEEE</sequence>
<keyword evidence="2 4" id="KW-0238">DNA-binding</keyword>
<evidence type="ECO:0000256" key="2">
    <source>
        <dbReference type="ARBA" id="ARBA00023125"/>
    </source>
</evidence>
<evidence type="ECO:0000256" key="1">
    <source>
        <dbReference type="ARBA" id="ARBA00023015"/>
    </source>
</evidence>
<accession>A0A1G6MQ33</accession>
<dbReference type="GO" id="GO:0003677">
    <property type="term" value="F:DNA binding"/>
    <property type="evidence" value="ECO:0007669"/>
    <property type="project" value="UniProtKB-KW"/>
</dbReference>
<protein>
    <submittedName>
        <fullName evidence="4">DNA-binding transcriptional regulator, ArsR family</fullName>
    </submittedName>
</protein>
<evidence type="ECO:0000313" key="4">
    <source>
        <dbReference type="EMBL" id="SDC57581.1"/>
    </source>
</evidence>
<organism evidence="4 5">
    <name type="scientific">Prauserella marina</name>
    <dbReference type="NCBI Taxonomy" id="530584"/>
    <lineage>
        <taxon>Bacteria</taxon>
        <taxon>Bacillati</taxon>
        <taxon>Actinomycetota</taxon>
        <taxon>Actinomycetes</taxon>
        <taxon>Pseudonocardiales</taxon>
        <taxon>Pseudonocardiaceae</taxon>
        <taxon>Prauserella</taxon>
    </lineage>
</organism>
<dbReference type="Pfam" id="PF12840">
    <property type="entry name" value="HTH_20"/>
    <property type="match status" value="1"/>
</dbReference>
<dbReference type="SMART" id="SM00418">
    <property type="entry name" value="HTH_ARSR"/>
    <property type="match status" value="1"/>
</dbReference>
<dbReference type="CDD" id="cd00090">
    <property type="entry name" value="HTH_ARSR"/>
    <property type="match status" value="1"/>
</dbReference>
<dbReference type="InterPro" id="IPR011991">
    <property type="entry name" value="ArsR-like_HTH"/>
</dbReference>
<dbReference type="STRING" id="530584.SAMN05421630_102644"/>
<dbReference type="GO" id="GO:0003700">
    <property type="term" value="F:DNA-binding transcription factor activity"/>
    <property type="evidence" value="ECO:0007669"/>
    <property type="project" value="InterPro"/>
</dbReference>
<dbReference type="Proteomes" id="UP000199494">
    <property type="component" value="Unassembled WGS sequence"/>
</dbReference>
<keyword evidence="1" id="KW-0805">Transcription regulation</keyword>
<gene>
    <name evidence="4" type="ORF">SAMN05421630_102644</name>
</gene>
<dbReference type="PRINTS" id="PR00778">
    <property type="entry name" value="HTHARSR"/>
</dbReference>
<dbReference type="InterPro" id="IPR001845">
    <property type="entry name" value="HTH_ArsR_DNA-bd_dom"/>
</dbReference>
<dbReference type="SUPFAM" id="SSF46785">
    <property type="entry name" value="Winged helix' DNA-binding domain"/>
    <property type="match status" value="1"/>
</dbReference>
<proteinExistence type="predicted"/>
<evidence type="ECO:0000256" key="3">
    <source>
        <dbReference type="ARBA" id="ARBA00023163"/>
    </source>
</evidence>
<dbReference type="InterPro" id="IPR051081">
    <property type="entry name" value="HTH_MetalResp_TranReg"/>
</dbReference>
<dbReference type="PANTHER" id="PTHR33154">
    <property type="entry name" value="TRANSCRIPTIONAL REGULATOR, ARSR FAMILY"/>
    <property type="match status" value="1"/>
</dbReference>
<dbReference type="PANTHER" id="PTHR33154:SF33">
    <property type="entry name" value="TRANSCRIPTIONAL REPRESSOR SDPR"/>
    <property type="match status" value="1"/>
</dbReference>
<reference evidence="4 5" key="1">
    <citation type="submission" date="2016-10" db="EMBL/GenBank/DDBJ databases">
        <authorList>
            <person name="de Groot N.N."/>
        </authorList>
    </citation>
    <scope>NUCLEOTIDE SEQUENCE [LARGE SCALE GENOMIC DNA]</scope>
    <source>
        <strain evidence="4 5">CGMCC 4.5506</strain>
    </source>
</reference>
<dbReference type="InterPro" id="IPR036390">
    <property type="entry name" value="WH_DNA-bd_sf"/>
</dbReference>